<protein>
    <submittedName>
        <fullName evidence="1">Uncharacterized protein</fullName>
    </submittedName>
</protein>
<accession>A0A4Z0RB74</accession>
<dbReference type="EMBL" id="SPQQ01000002">
    <property type="protein sequence ID" value="TGE38876.1"/>
    <property type="molecule type" value="Genomic_DNA"/>
</dbReference>
<reference evidence="1 2" key="1">
    <citation type="submission" date="2019-03" db="EMBL/GenBank/DDBJ databases">
        <title>Draft Genome Sequence of Desulfosporosinus fructosivorans Strain 63.6F, Isolated from Marine Sediment in the Baltic Sea.</title>
        <authorList>
            <person name="Hausmann B."/>
            <person name="Vandieken V."/>
            <person name="Pjevac P."/>
            <person name="Schreck K."/>
            <person name="Herbold C.W."/>
            <person name="Loy A."/>
        </authorList>
    </citation>
    <scope>NUCLEOTIDE SEQUENCE [LARGE SCALE GENOMIC DNA]</scope>
    <source>
        <strain evidence="1 2">63.6F</strain>
    </source>
</reference>
<evidence type="ECO:0000313" key="2">
    <source>
        <dbReference type="Proteomes" id="UP000298460"/>
    </source>
</evidence>
<dbReference type="RefSeq" id="WP_135545372.1">
    <property type="nucleotide sequence ID" value="NZ_SPQQ01000002.1"/>
</dbReference>
<name>A0A4Z0RB74_9FIRM</name>
<gene>
    <name evidence="1" type="ORF">E4K67_05210</name>
</gene>
<dbReference type="OrthoDB" id="1806591at2"/>
<sequence>MFGGLFVLTACSALDTSSTNSAQQFVVDTGTGDQGPVLRLLTQDRKEKIEIFDGQFTDGTKILESVVYELRFNKWNQITMGQSPYKSNDPVRISGGGQFGIIEVIDPNIIYMDYETQKDKIKLSIIQVKSRRFVAYQHVPGNKEYFQIRGVSKDGETIWHLFPEGYWKQ</sequence>
<dbReference type="Proteomes" id="UP000298460">
    <property type="component" value="Unassembled WGS sequence"/>
</dbReference>
<evidence type="ECO:0000313" key="1">
    <source>
        <dbReference type="EMBL" id="TGE38876.1"/>
    </source>
</evidence>
<comment type="caution">
    <text evidence="1">The sequence shown here is derived from an EMBL/GenBank/DDBJ whole genome shotgun (WGS) entry which is preliminary data.</text>
</comment>
<dbReference type="AlphaFoldDB" id="A0A4Z0RB74"/>
<proteinExistence type="predicted"/>
<keyword evidence="2" id="KW-1185">Reference proteome</keyword>
<organism evidence="1 2">
    <name type="scientific">Desulfosporosinus fructosivorans</name>
    <dbReference type="NCBI Taxonomy" id="2018669"/>
    <lineage>
        <taxon>Bacteria</taxon>
        <taxon>Bacillati</taxon>
        <taxon>Bacillota</taxon>
        <taxon>Clostridia</taxon>
        <taxon>Eubacteriales</taxon>
        <taxon>Desulfitobacteriaceae</taxon>
        <taxon>Desulfosporosinus</taxon>
    </lineage>
</organism>